<keyword evidence="2" id="KW-1185">Reference proteome</keyword>
<dbReference type="InterPro" id="IPR015943">
    <property type="entry name" value="WD40/YVTN_repeat-like_dom_sf"/>
</dbReference>
<evidence type="ECO:0000313" key="1">
    <source>
        <dbReference type="EMBL" id="CAH3171257.1"/>
    </source>
</evidence>
<dbReference type="EMBL" id="CALNXI010001520">
    <property type="protein sequence ID" value="CAH3171257.1"/>
    <property type="molecule type" value="Genomic_DNA"/>
</dbReference>
<dbReference type="Proteomes" id="UP001159427">
    <property type="component" value="Unassembled WGS sequence"/>
</dbReference>
<gene>
    <name evidence="1" type="ORF">PEVE_00007794</name>
</gene>
<proteinExistence type="predicted"/>
<sequence>MEVVHMETKQGGVVAQFKCSSVVLCLDVSPQLDYMVRECEDGMLQLWSLQTGKLMWTRPVAVEKSFKVSLSTGLARNSPSEDVSLFRSVVFHPTKECILPGVLSQAYTMDGDLKPLFPGSNCRFSVCSISGDKTKILTNCLKNSKCLVLWSLENGSEVDRILANENILSFACSGDGRLLAISYCSGLISLVDVRCGFRQLAQAATPDNSYDMSYVFEKFESFNDCAFSFGDVIGTHRFCNNLIYFLDEQRLLRWKLNEIEMMDIQDANKSGHDVTKICGIALSLDGQTAYVASEASVTAWDIQSEKLKAEVNLRVTWHNQYWAAGSIYTSKSSSTTKPVVSYTTSITIKIASTLPWCTSLLPLSFNNLETTQILYYQPQQIKISSATTIITSLWRNVFRTLQKTVSLKIFCFSLFQNFLSRIRLLTDGGTIVLRKSFDGHHFLANLITDLNANYAILNNLLRRRVLNGHQSDKLFPPGGYRYMNVLQHTRNELNLCLKQNRPDRSYRDTLLNVKSGEVLSTMDVNDFVTCLAACPLNRVLAVGLDHSTPNFKVIRVHLPRGEDSKNGKR</sequence>
<dbReference type="SUPFAM" id="SSF50998">
    <property type="entry name" value="Quinoprotein alcohol dehydrogenase-like"/>
    <property type="match status" value="1"/>
</dbReference>
<name>A0ABN8QW77_9CNID</name>
<dbReference type="InterPro" id="IPR011047">
    <property type="entry name" value="Quinoprotein_ADH-like_sf"/>
</dbReference>
<comment type="caution">
    <text evidence="1">The sequence shown here is derived from an EMBL/GenBank/DDBJ whole genome shotgun (WGS) entry which is preliminary data.</text>
</comment>
<organism evidence="1 2">
    <name type="scientific">Porites evermanni</name>
    <dbReference type="NCBI Taxonomy" id="104178"/>
    <lineage>
        <taxon>Eukaryota</taxon>
        <taxon>Metazoa</taxon>
        <taxon>Cnidaria</taxon>
        <taxon>Anthozoa</taxon>
        <taxon>Hexacorallia</taxon>
        <taxon>Scleractinia</taxon>
        <taxon>Fungiina</taxon>
        <taxon>Poritidae</taxon>
        <taxon>Porites</taxon>
    </lineage>
</organism>
<dbReference type="Gene3D" id="2.130.10.10">
    <property type="entry name" value="YVTN repeat-like/Quinoprotein amine dehydrogenase"/>
    <property type="match status" value="1"/>
</dbReference>
<protein>
    <submittedName>
        <fullName evidence="1">Uncharacterized protein</fullName>
    </submittedName>
</protein>
<reference evidence="1 2" key="1">
    <citation type="submission" date="2022-05" db="EMBL/GenBank/DDBJ databases">
        <authorList>
            <consortium name="Genoscope - CEA"/>
            <person name="William W."/>
        </authorList>
    </citation>
    <scope>NUCLEOTIDE SEQUENCE [LARGE SCALE GENOMIC DNA]</scope>
</reference>
<accession>A0ABN8QW77</accession>
<evidence type="ECO:0000313" key="2">
    <source>
        <dbReference type="Proteomes" id="UP001159427"/>
    </source>
</evidence>